<dbReference type="OrthoDB" id="9865948at2"/>
<gene>
    <name evidence="1" type="ORF">Pan265_01450</name>
</gene>
<accession>A0A518BTL8</accession>
<dbReference type="EMBL" id="CP036280">
    <property type="protein sequence ID" value="QDU70322.1"/>
    <property type="molecule type" value="Genomic_DNA"/>
</dbReference>
<keyword evidence="2" id="KW-1185">Reference proteome</keyword>
<dbReference type="RefSeq" id="WP_145444361.1">
    <property type="nucleotide sequence ID" value="NZ_CP036280.1"/>
</dbReference>
<protein>
    <submittedName>
        <fullName evidence="1">Uncharacterized protein</fullName>
    </submittedName>
</protein>
<dbReference type="KEGG" id="mcad:Pan265_01450"/>
<sequence length="318" mass="34174">MADNQHKITLMAYADGELDVEQTIKLLGEAGLCKNDEDCIRQAQQLRKACRSCLDDPASTKTPDSLADCIKAAFDQEQEGNPQPDFQASTRIENHKPVAGRITPWIPSGVAALFLLSGLAFWTNTLLQIQNGPNGTRTAQNTTLMNAPGTQIALAEFDAFAGRHGECARNTALMHDSLKLPTNIQALPGALGDYFGDSFDQTMPMDLAVLGFHYVKAGKCTLPTDGAIHVLYKPAPDTQATSPDAPAISLWISTKPGALASSLPQDHLFSAQTSEGKPVFIWRINGLSYFLVGDDPATTRNAVDVLSACAPARPQPVR</sequence>
<reference evidence="1 2" key="1">
    <citation type="submission" date="2019-02" db="EMBL/GenBank/DDBJ databases">
        <title>Deep-cultivation of Planctomycetes and their phenomic and genomic characterization uncovers novel biology.</title>
        <authorList>
            <person name="Wiegand S."/>
            <person name="Jogler M."/>
            <person name="Boedeker C."/>
            <person name="Pinto D."/>
            <person name="Vollmers J."/>
            <person name="Rivas-Marin E."/>
            <person name="Kohn T."/>
            <person name="Peeters S.H."/>
            <person name="Heuer A."/>
            <person name="Rast P."/>
            <person name="Oberbeckmann S."/>
            <person name="Bunk B."/>
            <person name="Jeske O."/>
            <person name="Meyerdierks A."/>
            <person name="Storesund J.E."/>
            <person name="Kallscheuer N."/>
            <person name="Luecker S."/>
            <person name="Lage O.M."/>
            <person name="Pohl T."/>
            <person name="Merkel B.J."/>
            <person name="Hornburger P."/>
            <person name="Mueller R.-W."/>
            <person name="Bruemmer F."/>
            <person name="Labrenz M."/>
            <person name="Spormann A.M."/>
            <person name="Op den Camp H."/>
            <person name="Overmann J."/>
            <person name="Amann R."/>
            <person name="Jetten M.S.M."/>
            <person name="Mascher T."/>
            <person name="Medema M.H."/>
            <person name="Devos D.P."/>
            <person name="Kaster A.-K."/>
            <person name="Ovreas L."/>
            <person name="Rohde M."/>
            <person name="Galperin M.Y."/>
            <person name="Jogler C."/>
        </authorList>
    </citation>
    <scope>NUCLEOTIDE SEQUENCE [LARGE SCALE GENOMIC DNA]</scope>
    <source>
        <strain evidence="1 2">Pan265</strain>
    </source>
</reference>
<organism evidence="1 2">
    <name type="scientific">Mucisphaera calidilacus</name>
    <dbReference type="NCBI Taxonomy" id="2527982"/>
    <lineage>
        <taxon>Bacteria</taxon>
        <taxon>Pseudomonadati</taxon>
        <taxon>Planctomycetota</taxon>
        <taxon>Phycisphaerae</taxon>
        <taxon>Phycisphaerales</taxon>
        <taxon>Phycisphaeraceae</taxon>
        <taxon>Mucisphaera</taxon>
    </lineage>
</organism>
<dbReference type="AlphaFoldDB" id="A0A518BTL8"/>
<name>A0A518BTL8_9BACT</name>
<proteinExistence type="predicted"/>
<evidence type="ECO:0000313" key="2">
    <source>
        <dbReference type="Proteomes" id="UP000320386"/>
    </source>
</evidence>
<dbReference type="Proteomes" id="UP000320386">
    <property type="component" value="Chromosome"/>
</dbReference>
<evidence type="ECO:0000313" key="1">
    <source>
        <dbReference type="EMBL" id="QDU70322.1"/>
    </source>
</evidence>